<dbReference type="KEGG" id="cput:CONPUDRAFT_160655"/>
<dbReference type="AlphaFoldDB" id="R7SDK1"/>
<evidence type="ECO:0000313" key="2">
    <source>
        <dbReference type="EMBL" id="EIW73837.1"/>
    </source>
</evidence>
<feature type="compositionally biased region" description="Acidic residues" evidence="1">
    <location>
        <begin position="180"/>
        <end position="190"/>
    </location>
</feature>
<dbReference type="GeneID" id="19204366"/>
<evidence type="ECO:0000313" key="3">
    <source>
        <dbReference type="Proteomes" id="UP000053558"/>
    </source>
</evidence>
<proteinExistence type="predicted"/>
<protein>
    <submittedName>
        <fullName evidence="2">Uncharacterized protein</fullName>
    </submittedName>
</protein>
<sequence>MDWLVTHEVYNVCQGRKFSNDECPTVEVISAGMESLAFGNTNTVSQFNEQQRRLQTRRRTTPLTGPEAAAHRAIHKSPKPPREAVSTGGNIEDDVDSTNVLVDLEVDVDPAREVGGSVSVGEDEDELETLATELLNVDLLTKTRDSGPELLLASAEDVSFDMDGDFAEEEDDTNNHDWVEPEDALADTDL</sequence>
<gene>
    <name evidence="2" type="ORF">CONPUDRAFT_160655</name>
</gene>
<name>R7SDK1_CONPW</name>
<keyword evidence="3" id="KW-1185">Reference proteome</keyword>
<dbReference type="Proteomes" id="UP000053558">
    <property type="component" value="Unassembled WGS sequence"/>
</dbReference>
<dbReference type="EMBL" id="JH711641">
    <property type="protein sequence ID" value="EIW73837.1"/>
    <property type="molecule type" value="Genomic_DNA"/>
</dbReference>
<dbReference type="RefSeq" id="XP_007775986.1">
    <property type="nucleotide sequence ID" value="XM_007777796.1"/>
</dbReference>
<feature type="region of interest" description="Disordered" evidence="1">
    <location>
        <begin position="56"/>
        <end position="98"/>
    </location>
</feature>
<accession>R7SDK1</accession>
<feature type="compositionally biased region" description="Acidic residues" evidence="1">
    <location>
        <begin position="163"/>
        <end position="172"/>
    </location>
</feature>
<reference evidence="3" key="1">
    <citation type="journal article" date="2012" name="Science">
        <title>The Paleozoic origin of enzymatic lignin decomposition reconstructed from 31 fungal genomes.</title>
        <authorList>
            <person name="Floudas D."/>
            <person name="Binder M."/>
            <person name="Riley R."/>
            <person name="Barry K."/>
            <person name="Blanchette R.A."/>
            <person name="Henrissat B."/>
            <person name="Martinez A.T."/>
            <person name="Otillar R."/>
            <person name="Spatafora J.W."/>
            <person name="Yadav J.S."/>
            <person name="Aerts A."/>
            <person name="Benoit I."/>
            <person name="Boyd A."/>
            <person name="Carlson A."/>
            <person name="Copeland A."/>
            <person name="Coutinho P.M."/>
            <person name="de Vries R.P."/>
            <person name="Ferreira P."/>
            <person name="Findley K."/>
            <person name="Foster B."/>
            <person name="Gaskell J."/>
            <person name="Glotzer D."/>
            <person name="Gorecki P."/>
            <person name="Heitman J."/>
            <person name="Hesse C."/>
            <person name="Hori C."/>
            <person name="Igarashi K."/>
            <person name="Jurgens J.A."/>
            <person name="Kallen N."/>
            <person name="Kersten P."/>
            <person name="Kohler A."/>
            <person name="Kuees U."/>
            <person name="Kumar T.K.A."/>
            <person name="Kuo A."/>
            <person name="LaButti K."/>
            <person name="Larrondo L.F."/>
            <person name="Lindquist E."/>
            <person name="Ling A."/>
            <person name="Lombard V."/>
            <person name="Lucas S."/>
            <person name="Lundell T."/>
            <person name="Martin R."/>
            <person name="McLaughlin D.J."/>
            <person name="Morgenstern I."/>
            <person name="Morin E."/>
            <person name="Murat C."/>
            <person name="Nagy L.G."/>
            <person name="Nolan M."/>
            <person name="Ohm R.A."/>
            <person name="Patyshakuliyeva A."/>
            <person name="Rokas A."/>
            <person name="Ruiz-Duenas F.J."/>
            <person name="Sabat G."/>
            <person name="Salamov A."/>
            <person name="Samejima M."/>
            <person name="Schmutz J."/>
            <person name="Slot J.C."/>
            <person name="St John F."/>
            <person name="Stenlid J."/>
            <person name="Sun H."/>
            <person name="Sun S."/>
            <person name="Syed K."/>
            <person name="Tsang A."/>
            <person name="Wiebenga A."/>
            <person name="Young D."/>
            <person name="Pisabarro A."/>
            <person name="Eastwood D.C."/>
            <person name="Martin F."/>
            <person name="Cullen D."/>
            <person name="Grigoriev I.V."/>
            <person name="Hibbett D.S."/>
        </authorList>
    </citation>
    <scope>NUCLEOTIDE SEQUENCE [LARGE SCALE GENOMIC DNA]</scope>
    <source>
        <strain evidence="3">RWD-64-598 SS2</strain>
    </source>
</reference>
<organism evidence="2 3">
    <name type="scientific">Coniophora puteana (strain RWD-64-598)</name>
    <name type="common">Brown rot fungus</name>
    <dbReference type="NCBI Taxonomy" id="741705"/>
    <lineage>
        <taxon>Eukaryota</taxon>
        <taxon>Fungi</taxon>
        <taxon>Dikarya</taxon>
        <taxon>Basidiomycota</taxon>
        <taxon>Agaricomycotina</taxon>
        <taxon>Agaricomycetes</taxon>
        <taxon>Agaricomycetidae</taxon>
        <taxon>Boletales</taxon>
        <taxon>Coniophorineae</taxon>
        <taxon>Coniophoraceae</taxon>
        <taxon>Coniophora</taxon>
    </lineage>
</organism>
<evidence type="ECO:0000256" key="1">
    <source>
        <dbReference type="SAM" id="MobiDB-lite"/>
    </source>
</evidence>
<feature type="region of interest" description="Disordered" evidence="1">
    <location>
        <begin position="163"/>
        <end position="190"/>
    </location>
</feature>